<accession>A0A1V8T4A8</accession>
<feature type="compositionally biased region" description="Basic and acidic residues" evidence="1">
    <location>
        <begin position="804"/>
        <end position="816"/>
    </location>
</feature>
<feature type="domain" description="Partial AB-hydrolase lipase" evidence="3">
    <location>
        <begin position="269"/>
        <end position="360"/>
    </location>
</feature>
<dbReference type="Gene3D" id="3.40.50.1820">
    <property type="entry name" value="alpha/beta hydrolase"/>
    <property type="match status" value="1"/>
</dbReference>
<sequence>MPLLGARATQTILQEKTNARDDASAATKYADQSEKLAFLRPGQNDAPVGKTQAVQAHFVTPQDPVIELANGQRLPAVPVEEATKLNRAKDEAEGREPATIPDPVRRDERSGFVHGVQASSTCSIEKSEASDATLSPTAPASRTNPLFPLLPMYGPPSILRSIQCRFFRATSAVLSLLFLLAIVAGAAVTSVPKIWRRIRCYAVLQNPDRLRPFHEEEEKRSRARKATERAWVQGKKYKGIRTPSGESTVHADEFEPTEGGSDPLIPDLAYYARRVGLNAETFEVQTEDGFIIDLYHVYDPQEYTPKAQNGRLPESFETFRKYSVGCSYAETHSSFPPAEKKYPVLMMHGLLQAAGAFCCNDDDSLAFFLAKSGYDVWLGNNRCGFNPRHTVLGYGDPRMWAWNLRQMAVMDLPALIDRVLAETGFPKLALIAHSQGTTQTFVALAKEQRPDIGNKISVFCALAPAAYSGPLIAKAYLRFMSVISHGMFRLVFGIHAFIPMMHQAHLILPGSLYSFMGYVVFSFLFSWSDARWDRGLRNRMFQFAPVHVSAESMRWWLGRDCFAKHKCILATREEGKLEDKEDEEDDEIIRQFYVDREPKVTARRRLQRNLTSFHCQTLTHQHHDTRRGKYAWYDDQFPPLALWVCGSDDLVDGRRLLRRFDRGREPHVRIVHKKIVEGYEHLDVIWAMDMVDKVGKEVREVMWRTTSEEDRAICQVPEGCEVEIEVHPEDAPGQALQRRRSSMAAGLGGKMFSGGRARMASISESPAPSEGTMIDATKGQWSDDLSRDSGDFEDAEVIKGAGRQRRESDEVDREGKGFSPQRGRARTISEVKFTDLDEKGDPFG</sequence>
<feature type="compositionally biased region" description="Basic and acidic residues" evidence="1">
    <location>
        <begin position="87"/>
        <end position="96"/>
    </location>
</feature>
<name>A0A1V8T4A8_9PEZI</name>
<dbReference type="Pfam" id="PF04083">
    <property type="entry name" value="Abhydro_lipase"/>
    <property type="match status" value="1"/>
</dbReference>
<dbReference type="STRING" id="1507870.A0A1V8T4A8"/>
<feature type="compositionally biased region" description="Basic and acidic residues" evidence="1">
    <location>
        <begin position="827"/>
        <end position="844"/>
    </location>
</feature>
<evidence type="ECO:0000256" key="1">
    <source>
        <dbReference type="SAM" id="MobiDB-lite"/>
    </source>
</evidence>
<dbReference type="InterPro" id="IPR029058">
    <property type="entry name" value="AB_hydrolase_fold"/>
</dbReference>
<feature type="region of interest" description="Disordered" evidence="1">
    <location>
        <begin position="87"/>
        <end position="106"/>
    </location>
</feature>
<dbReference type="InParanoid" id="A0A1V8T4A8"/>
<dbReference type="Proteomes" id="UP000192596">
    <property type="component" value="Unassembled WGS sequence"/>
</dbReference>
<organism evidence="4 5">
    <name type="scientific">Cryoendolithus antarcticus</name>
    <dbReference type="NCBI Taxonomy" id="1507870"/>
    <lineage>
        <taxon>Eukaryota</taxon>
        <taxon>Fungi</taxon>
        <taxon>Dikarya</taxon>
        <taxon>Ascomycota</taxon>
        <taxon>Pezizomycotina</taxon>
        <taxon>Dothideomycetes</taxon>
        <taxon>Dothideomycetidae</taxon>
        <taxon>Cladosporiales</taxon>
        <taxon>Cladosporiaceae</taxon>
        <taxon>Cryoendolithus</taxon>
    </lineage>
</organism>
<reference evidence="5" key="1">
    <citation type="submission" date="2017-03" db="EMBL/GenBank/DDBJ databases">
        <title>Genomes of endolithic fungi from Antarctica.</title>
        <authorList>
            <person name="Coleine C."/>
            <person name="Masonjones S."/>
            <person name="Stajich J.E."/>
        </authorList>
    </citation>
    <scope>NUCLEOTIDE SEQUENCE [LARGE SCALE GENOMIC DNA]</scope>
    <source>
        <strain evidence="5">CCFEE 5527</strain>
    </source>
</reference>
<gene>
    <name evidence="4" type="ORF">B0A48_08833</name>
</gene>
<dbReference type="OrthoDB" id="6130531at2759"/>
<dbReference type="FunCoup" id="A0A1V8T4A8">
    <property type="interactions" value="56"/>
</dbReference>
<feature type="region of interest" description="Disordered" evidence="1">
    <location>
        <begin position="762"/>
        <end position="844"/>
    </location>
</feature>
<comment type="caution">
    <text evidence="4">The sequence shown here is derived from an EMBL/GenBank/DDBJ whole genome shotgun (WGS) entry which is preliminary data.</text>
</comment>
<keyword evidence="2" id="KW-0812">Transmembrane</keyword>
<dbReference type="SUPFAM" id="SSF53474">
    <property type="entry name" value="alpha/beta-Hydrolases"/>
    <property type="match status" value="1"/>
</dbReference>
<keyword evidence="5" id="KW-1185">Reference proteome</keyword>
<keyword evidence="2" id="KW-1133">Transmembrane helix</keyword>
<protein>
    <recommendedName>
        <fullName evidence="3">Partial AB-hydrolase lipase domain-containing protein</fullName>
    </recommendedName>
</protein>
<dbReference type="InterPro" id="IPR006693">
    <property type="entry name" value="AB_hydrolase_lipase"/>
</dbReference>
<proteinExistence type="predicted"/>
<evidence type="ECO:0000256" key="2">
    <source>
        <dbReference type="SAM" id="Phobius"/>
    </source>
</evidence>
<feature type="transmembrane region" description="Helical" evidence="2">
    <location>
        <begin position="510"/>
        <end position="530"/>
    </location>
</feature>
<feature type="transmembrane region" description="Helical" evidence="2">
    <location>
        <begin position="476"/>
        <end position="498"/>
    </location>
</feature>
<feature type="transmembrane region" description="Helical" evidence="2">
    <location>
        <begin position="166"/>
        <end position="189"/>
    </location>
</feature>
<dbReference type="GO" id="GO:0006629">
    <property type="term" value="P:lipid metabolic process"/>
    <property type="evidence" value="ECO:0007669"/>
    <property type="project" value="InterPro"/>
</dbReference>
<dbReference type="AlphaFoldDB" id="A0A1V8T4A8"/>
<evidence type="ECO:0000313" key="5">
    <source>
        <dbReference type="Proteomes" id="UP000192596"/>
    </source>
</evidence>
<dbReference type="EMBL" id="NAJO01000017">
    <property type="protein sequence ID" value="OQO06245.1"/>
    <property type="molecule type" value="Genomic_DNA"/>
</dbReference>
<evidence type="ECO:0000313" key="4">
    <source>
        <dbReference type="EMBL" id="OQO06245.1"/>
    </source>
</evidence>
<evidence type="ECO:0000259" key="3">
    <source>
        <dbReference type="Pfam" id="PF04083"/>
    </source>
</evidence>
<dbReference type="PANTHER" id="PTHR11005">
    <property type="entry name" value="LYSOSOMAL ACID LIPASE-RELATED"/>
    <property type="match status" value="1"/>
</dbReference>
<keyword evidence="2" id="KW-0472">Membrane</keyword>